<proteinExistence type="predicted"/>
<feature type="compositionally biased region" description="Polar residues" evidence="1">
    <location>
        <begin position="78"/>
        <end position="88"/>
    </location>
</feature>
<keyword evidence="2" id="KW-0812">Transmembrane</keyword>
<feature type="compositionally biased region" description="Basic residues" evidence="1">
    <location>
        <begin position="374"/>
        <end position="386"/>
    </location>
</feature>
<feature type="compositionally biased region" description="Polar residues" evidence="1">
    <location>
        <begin position="253"/>
        <end position="266"/>
    </location>
</feature>
<evidence type="ECO:0000313" key="3">
    <source>
        <dbReference type="EMBL" id="KAK6501781.1"/>
    </source>
</evidence>
<feature type="compositionally biased region" description="Acidic residues" evidence="1">
    <location>
        <begin position="227"/>
        <end position="244"/>
    </location>
</feature>
<feature type="compositionally biased region" description="Low complexity" evidence="1">
    <location>
        <begin position="280"/>
        <end position="292"/>
    </location>
</feature>
<feature type="compositionally biased region" description="Acidic residues" evidence="1">
    <location>
        <begin position="191"/>
        <end position="207"/>
    </location>
</feature>
<keyword evidence="2" id="KW-1133">Transmembrane helix</keyword>
<accession>A0AAV9W9Z8</accession>
<comment type="caution">
    <text evidence="3">The sequence shown here is derived from an EMBL/GenBank/DDBJ whole genome shotgun (WGS) entry which is preliminary data.</text>
</comment>
<protein>
    <submittedName>
        <fullName evidence="3">Uncharacterized protein</fullName>
    </submittedName>
</protein>
<keyword evidence="4" id="KW-1185">Reference proteome</keyword>
<feature type="region of interest" description="Disordered" evidence="1">
    <location>
        <begin position="45"/>
        <end position="120"/>
    </location>
</feature>
<sequence length="485" mass="51328">MMQPSVLGPLPSSGTSHHSSSASAASVPAAMAAAAVSFIPEQAPTFARRRASQQQQSGNIGSNSTGSSTGNSNGGGSHPTQQPPSHSNHYNRYHSQHTRSHAHSHSHTRSAGSDFIHVDRSNNRRMAAPSDRVDSWIEVASQPSDSYTSSSSPEDPVITSGLQVQRRKDRTRRRRNSTSTAIPAASRAVESSDEYDEDDEDDEELDGIDLNAIDSMGSSITDPSLSEGEEGSSDEEEDEDDEGEIQPVAGLSSYVSAPRPQNSFRTFSRDPPQPDHDAALRASLSTLLSCAAGVGSASKPRPNERMGSIPEHVRPATIPTLSLVTDSEREAMMSRPSPPPPPYRRTVHQPPPRTPIEQKRPASPRRSRDDAQVTKHKSKTKTRRSSKPANAPNTSVASAMASISASNMTYLTLAVSAGAVIIVSAISFSAGYALGKEVGRSEMLELGSSGSDIVKRAASGTVGKVGGRIVMSSGMSSGLRSITVA</sequence>
<name>A0AAV9W9Z8_9PEZI</name>
<keyword evidence="2" id="KW-0472">Membrane</keyword>
<feature type="transmembrane region" description="Helical" evidence="2">
    <location>
        <begin position="410"/>
        <end position="434"/>
    </location>
</feature>
<evidence type="ECO:0000313" key="4">
    <source>
        <dbReference type="Proteomes" id="UP001370758"/>
    </source>
</evidence>
<feature type="compositionally biased region" description="Low complexity" evidence="1">
    <location>
        <begin position="52"/>
        <end position="71"/>
    </location>
</feature>
<feature type="region of interest" description="Disordered" evidence="1">
    <location>
        <begin position="141"/>
        <end position="395"/>
    </location>
</feature>
<gene>
    <name evidence="3" type="ORF">TWF481_009607</name>
</gene>
<feature type="compositionally biased region" description="Basic and acidic residues" evidence="1">
    <location>
        <begin position="356"/>
        <end position="373"/>
    </location>
</feature>
<reference evidence="3 4" key="1">
    <citation type="submission" date="2023-08" db="EMBL/GenBank/DDBJ databases">
        <authorList>
            <person name="Palmer J.M."/>
        </authorList>
    </citation>
    <scope>NUCLEOTIDE SEQUENCE [LARGE SCALE GENOMIC DNA]</scope>
    <source>
        <strain evidence="3 4">TWF481</strain>
    </source>
</reference>
<organism evidence="3 4">
    <name type="scientific">Arthrobotrys musiformis</name>
    <dbReference type="NCBI Taxonomy" id="47236"/>
    <lineage>
        <taxon>Eukaryota</taxon>
        <taxon>Fungi</taxon>
        <taxon>Dikarya</taxon>
        <taxon>Ascomycota</taxon>
        <taxon>Pezizomycotina</taxon>
        <taxon>Orbiliomycetes</taxon>
        <taxon>Orbiliales</taxon>
        <taxon>Orbiliaceae</taxon>
        <taxon>Arthrobotrys</taxon>
    </lineage>
</organism>
<feature type="compositionally biased region" description="Low complexity" evidence="1">
    <location>
        <begin position="11"/>
        <end position="32"/>
    </location>
</feature>
<feature type="compositionally biased region" description="Basic residues" evidence="1">
    <location>
        <begin position="89"/>
        <end position="108"/>
    </location>
</feature>
<dbReference type="Proteomes" id="UP001370758">
    <property type="component" value="Unassembled WGS sequence"/>
</dbReference>
<feature type="compositionally biased region" description="Basic residues" evidence="1">
    <location>
        <begin position="165"/>
        <end position="176"/>
    </location>
</feature>
<evidence type="ECO:0000256" key="2">
    <source>
        <dbReference type="SAM" id="Phobius"/>
    </source>
</evidence>
<dbReference type="AlphaFoldDB" id="A0AAV9W9Z8"/>
<evidence type="ECO:0000256" key="1">
    <source>
        <dbReference type="SAM" id="MobiDB-lite"/>
    </source>
</evidence>
<feature type="region of interest" description="Disordered" evidence="1">
    <location>
        <begin position="1"/>
        <end position="32"/>
    </location>
</feature>
<dbReference type="EMBL" id="JAVHJL010000006">
    <property type="protein sequence ID" value="KAK6501781.1"/>
    <property type="molecule type" value="Genomic_DNA"/>
</dbReference>
<feature type="compositionally biased region" description="Pro residues" evidence="1">
    <location>
        <begin position="336"/>
        <end position="354"/>
    </location>
</feature>
<feature type="compositionally biased region" description="Low complexity" evidence="1">
    <location>
        <begin position="141"/>
        <end position="152"/>
    </location>
</feature>